<dbReference type="Proteomes" id="UP000319578">
    <property type="component" value="Unassembled WGS sequence"/>
</dbReference>
<accession>A0A0K9Z0V0</accession>
<gene>
    <name evidence="2" type="ORF">ADS79_02675</name>
    <name evidence="1" type="ORF">BRE01_14570</name>
</gene>
<protein>
    <submittedName>
        <fullName evidence="2">Siderophore biosynthesis protein</fullName>
    </submittedName>
</protein>
<evidence type="ECO:0000313" key="3">
    <source>
        <dbReference type="Proteomes" id="UP000036834"/>
    </source>
</evidence>
<sequence>MNIPESCIKAFPAYEDVFADDLENCKKHFLPICSINLQCVFPEQDEWLHIVSVKEIYEGCVGEDTQEYHTTYTKEDMLGFDVSNGKYTFEADWNYFLLNQQEQKEAEYAQLKAAEDKQYLRLKRELGQLSELAQAYIQNENDYNSRKQFYELTKGIYPFSSIGDTFDSVDGLIADIEKKRTDGWGFSYPEINGILDDVAFQSDETRDFMEKYDVSIEEMRKFENTNLIHRPLKENGEVFTYIGSLTGYLFQAYGAGSVHLFYDQELKKAVICFEYT</sequence>
<comment type="caution">
    <text evidence="2">The sequence shown here is derived from an EMBL/GenBank/DDBJ whole genome shotgun (WGS) entry which is preliminary data.</text>
</comment>
<reference evidence="1 4" key="3">
    <citation type="submission" date="2019-06" db="EMBL/GenBank/DDBJ databases">
        <title>Whole genome shotgun sequence of Brevibacillus reuszeri NBRC 15719.</title>
        <authorList>
            <person name="Hosoyama A."/>
            <person name="Uohara A."/>
            <person name="Ohji S."/>
            <person name="Ichikawa N."/>
        </authorList>
    </citation>
    <scope>NUCLEOTIDE SEQUENCE [LARGE SCALE GENOMIC DNA]</scope>
    <source>
        <strain evidence="1 4">NBRC 15719</strain>
    </source>
</reference>
<proteinExistence type="predicted"/>
<dbReference type="OrthoDB" id="1150828at2"/>
<dbReference type="PATRIC" id="fig|54915.3.peg.5700"/>
<name>A0A0K9Z0V0_9BACL</name>
<dbReference type="RefSeq" id="WP_049736857.1">
    <property type="nucleotide sequence ID" value="NZ_BJON01000006.1"/>
</dbReference>
<reference evidence="3" key="1">
    <citation type="submission" date="2015-07" db="EMBL/GenBank/DDBJ databases">
        <title>Genome sequencing project for genomic taxonomy and phylogenomics of Bacillus-like bacteria.</title>
        <authorList>
            <person name="Liu B."/>
            <person name="Wang J."/>
            <person name="Zhu Y."/>
            <person name="Liu G."/>
            <person name="Chen Q."/>
            <person name="Chen Z."/>
            <person name="Lan J."/>
            <person name="Che J."/>
            <person name="Ge C."/>
            <person name="Shi H."/>
            <person name="Pan Z."/>
            <person name="Liu X."/>
        </authorList>
    </citation>
    <scope>NUCLEOTIDE SEQUENCE [LARGE SCALE GENOMIC DNA]</scope>
    <source>
        <strain evidence="3">DSM 9887</strain>
    </source>
</reference>
<reference evidence="2" key="2">
    <citation type="submission" date="2015-07" db="EMBL/GenBank/DDBJ databases">
        <title>MeaNS - Measles Nucleotide Surveillance Program.</title>
        <authorList>
            <person name="Tran T."/>
            <person name="Druce J."/>
        </authorList>
    </citation>
    <scope>NUCLEOTIDE SEQUENCE</scope>
    <source>
        <strain evidence="2">DSM 9887</strain>
    </source>
</reference>
<dbReference type="EMBL" id="BJON01000006">
    <property type="protein sequence ID" value="GED67755.1"/>
    <property type="molecule type" value="Genomic_DNA"/>
</dbReference>
<dbReference type="EMBL" id="LGIQ01000002">
    <property type="protein sequence ID" value="KNB74608.1"/>
    <property type="molecule type" value="Genomic_DNA"/>
</dbReference>
<keyword evidence="4" id="KW-1185">Reference proteome</keyword>
<evidence type="ECO:0000313" key="4">
    <source>
        <dbReference type="Proteomes" id="UP000319578"/>
    </source>
</evidence>
<evidence type="ECO:0000313" key="1">
    <source>
        <dbReference type="EMBL" id="GED67755.1"/>
    </source>
</evidence>
<evidence type="ECO:0000313" key="2">
    <source>
        <dbReference type="EMBL" id="KNB74608.1"/>
    </source>
</evidence>
<dbReference type="Proteomes" id="UP000036834">
    <property type="component" value="Unassembled WGS sequence"/>
</dbReference>
<dbReference type="AlphaFoldDB" id="A0A0K9Z0V0"/>
<organism evidence="2 3">
    <name type="scientific">Brevibacillus reuszeri</name>
    <dbReference type="NCBI Taxonomy" id="54915"/>
    <lineage>
        <taxon>Bacteria</taxon>
        <taxon>Bacillati</taxon>
        <taxon>Bacillota</taxon>
        <taxon>Bacilli</taxon>
        <taxon>Bacillales</taxon>
        <taxon>Paenibacillaceae</taxon>
        <taxon>Brevibacillus</taxon>
    </lineage>
</organism>